<name>A0A7J2TIK9_ARCFL</name>
<evidence type="ECO:0000259" key="1">
    <source>
        <dbReference type="Pfam" id="PF00561"/>
    </source>
</evidence>
<feature type="domain" description="AB hydrolase-1" evidence="1">
    <location>
        <begin position="58"/>
        <end position="302"/>
    </location>
</feature>
<keyword evidence="2" id="KW-0378">Hydrolase</keyword>
<dbReference type="GO" id="GO:0016787">
    <property type="term" value="F:hydrolase activity"/>
    <property type="evidence" value="ECO:0007669"/>
    <property type="project" value="UniProtKB-KW"/>
</dbReference>
<accession>A0A7J2TIK9</accession>
<organism evidence="2">
    <name type="scientific">Archaeoglobus fulgidus</name>
    <dbReference type="NCBI Taxonomy" id="2234"/>
    <lineage>
        <taxon>Archaea</taxon>
        <taxon>Methanobacteriati</taxon>
        <taxon>Methanobacteriota</taxon>
        <taxon>Archaeoglobi</taxon>
        <taxon>Archaeoglobales</taxon>
        <taxon>Archaeoglobaceae</taxon>
        <taxon>Archaeoglobus</taxon>
    </lineage>
</organism>
<dbReference type="InterPro" id="IPR000073">
    <property type="entry name" value="AB_hydrolase_1"/>
</dbReference>
<gene>
    <name evidence="2" type="ORF">ENP88_05375</name>
</gene>
<dbReference type="EMBL" id="DSLA01000084">
    <property type="protein sequence ID" value="HEH35569.1"/>
    <property type="molecule type" value="Genomic_DNA"/>
</dbReference>
<dbReference type="InterPro" id="IPR051321">
    <property type="entry name" value="PHA/PHB_synthase"/>
</dbReference>
<reference evidence="2" key="1">
    <citation type="journal article" date="2020" name="mSystems">
        <title>Genome- and Community-Level Interaction Insights into Carbon Utilization and Element Cycling Functions of Hydrothermarchaeota in Hydrothermal Sediment.</title>
        <authorList>
            <person name="Zhou Z."/>
            <person name="Liu Y."/>
            <person name="Xu W."/>
            <person name="Pan J."/>
            <person name="Luo Z.H."/>
            <person name="Li M."/>
        </authorList>
    </citation>
    <scope>NUCLEOTIDE SEQUENCE [LARGE SCALE GENOMIC DNA]</scope>
    <source>
        <strain evidence="2">SpSt-26</strain>
    </source>
</reference>
<dbReference type="Pfam" id="PF00561">
    <property type="entry name" value="Abhydrolase_1"/>
    <property type="match status" value="1"/>
</dbReference>
<evidence type="ECO:0000313" key="2">
    <source>
        <dbReference type="EMBL" id="HEH35569.1"/>
    </source>
</evidence>
<protein>
    <submittedName>
        <fullName evidence="2">Alpha/beta fold hydrolase</fullName>
    </submittedName>
</protein>
<dbReference type="PANTHER" id="PTHR36837">
    <property type="entry name" value="POLY(3-HYDROXYALKANOATE) POLYMERASE SUBUNIT PHAC"/>
    <property type="match status" value="1"/>
</dbReference>
<dbReference type="AlphaFoldDB" id="A0A7J2TIK9"/>
<sequence>MIERIRDIDVKTWTCEYEVVHEDWLFKLLHFKGERRHRVPLLFVYAFINRPYVLDLHEDVSVVRKLIAEGIDVWMIDWGYPKRADRFFRISDYIDYIDFCVERIRRERKVEAVTLHGYCLGSTLAVIYSSLYPEKVKNLVIQTPPINFDTENTLALWAKHLNPEKIVRAVGNVTGEMLNIAFLLVDPIRLVFAKYQGLLDNIEDPKFLKEFFYMDFWIFDSPAVAGSVFEELIGRWYHKNELIKNEYEVNGKKVDLSKITMPVLALYAEKDHITPPSSVLPFLEKIPSKDKKALSVDKGHIGLTVSKSSHAKLWKEAIRWIVERSD</sequence>
<dbReference type="Gene3D" id="3.40.50.1820">
    <property type="entry name" value="alpha/beta hydrolase"/>
    <property type="match status" value="1"/>
</dbReference>
<dbReference type="SUPFAM" id="SSF53474">
    <property type="entry name" value="alpha/beta-Hydrolases"/>
    <property type="match status" value="1"/>
</dbReference>
<dbReference type="InterPro" id="IPR029058">
    <property type="entry name" value="AB_hydrolase_fold"/>
</dbReference>
<comment type="caution">
    <text evidence="2">The sequence shown here is derived from an EMBL/GenBank/DDBJ whole genome shotgun (WGS) entry which is preliminary data.</text>
</comment>
<dbReference type="PANTHER" id="PTHR36837:SF2">
    <property type="entry name" value="POLY(3-HYDROXYALKANOATE) POLYMERASE SUBUNIT PHAC"/>
    <property type="match status" value="1"/>
</dbReference>
<proteinExistence type="predicted"/>